<protein>
    <recommendedName>
        <fullName evidence="2">Something about silencing protein 4 domain-containing protein</fullName>
    </recommendedName>
</protein>
<accession>A0A3N4LW39</accession>
<keyword evidence="4" id="KW-1185">Reference proteome</keyword>
<dbReference type="Proteomes" id="UP000267821">
    <property type="component" value="Unassembled WGS sequence"/>
</dbReference>
<dbReference type="EMBL" id="ML121532">
    <property type="protein sequence ID" value="RPB27097.1"/>
    <property type="molecule type" value="Genomic_DNA"/>
</dbReference>
<reference evidence="3 4" key="1">
    <citation type="journal article" date="2018" name="Nat. Ecol. Evol.">
        <title>Pezizomycetes genomes reveal the molecular basis of ectomycorrhizal truffle lifestyle.</title>
        <authorList>
            <person name="Murat C."/>
            <person name="Payen T."/>
            <person name="Noel B."/>
            <person name="Kuo A."/>
            <person name="Morin E."/>
            <person name="Chen J."/>
            <person name="Kohler A."/>
            <person name="Krizsan K."/>
            <person name="Balestrini R."/>
            <person name="Da Silva C."/>
            <person name="Montanini B."/>
            <person name="Hainaut M."/>
            <person name="Levati E."/>
            <person name="Barry K.W."/>
            <person name="Belfiori B."/>
            <person name="Cichocki N."/>
            <person name="Clum A."/>
            <person name="Dockter R.B."/>
            <person name="Fauchery L."/>
            <person name="Guy J."/>
            <person name="Iotti M."/>
            <person name="Le Tacon F."/>
            <person name="Lindquist E.A."/>
            <person name="Lipzen A."/>
            <person name="Malagnac F."/>
            <person name="Mello A."/>
            <person name="Molinier V."/>
            <person name="Miyauchi S."/>
            <person name="Poulain J."/>
            <person name="Riccioni C."/>
            <person name="Rubini A."/>
            <person name="Sitrit Y."/>
            <person name="Splivallo R."/>
            <person name="Traeger S."/>
            <person name="Wang M."/>
            <person name="Zifcakova L."/>
            <person name="Wipf D."/>
            <person name="Zambonelli A."/>
            <person name="Paolocci F."/>
            <person name="Nowrousian M."/>
            <person name="Ottonello S."/>
            <person name="Baldrian P."/>
            <person name="Spatafora J.W."/>
            <person name="Henrissat B."/>
            <person name="Nagy L.G."/>
            <person name="Aury J.M."/>
            <person name="Wincker P."/>
            <person name="Grigoriev I.V."/>
            <person name="Bonfante P."/>
            <person name="Martin F.M."/>
        </authorList>
    </citation>
    <scope>NUCLEOTIDE SEQUENCE [LARGE SCALE GENOMIC DNA]</scope>
    <source>
        <strain evidence="3 4">ATCC MYA-4762</strain>
    </source>
</reference>
<organism evidence="3 4">
    <name type="scientific">Terfezia boudieri ATCC MYA-4762</name>
    <dbReference type="NCBI Taxonomy" id="1051890"/>
    <lineage>
        <taxon>Eukaryota</taxon>
        <taxon>Fungi</taxon>
        <taxon>Dikarya</taxon>
        <taxon>Ascomycota</taxon>
        <taxon>Pezizomycotina</taxon>
        <taxon>Pezizomycetes</taxon>
        <taxon>Pezizales</taxon>
        <taxon>Pezizaceae</taxon>
        <taxon>Terfezia</taxon>
    </lineage>
</organism>
<dbReference type="InterPro" id="IPR038988">
    <property type="entry name" value="Sas4"/>
</dbReference>
<gene>
    <name evidence="3" type="ORF">L211DRAFT_607113</name>
</gene>
<feature type="region of interest" description="Disordered" evidence="1">
    <location>
        <begin position="233"/>
        <end position="259"/>
    </location>
</feature>
<feature type="domain" description="Something about silencing protein 4" evidence="2">
    <location>
        <begin position="296"/>
        <end position="386"/>
    </location>
</feature>
<dbReference type="PANTHER" id="PTHR38422:SF1">
    <property type="entry name" value="SOMETHING ABOUT SILENCING PROTEIN 4"/>
    <property type="match status" value="1"/>
</dbReference>
<dbReference type="AlphaFoldDB" id="A0A3N4LW39"/>
<dbReference type="PANTHER" id="PTHR38422">
    <property type="entry name" value="SOMETHING ABOUT SILENCING PROTEIN 4"/>
    <property type="match status" value="1"/>
</dbReference>
<name>A0A3N4LW39_9PEZI</name>
<feature type="region of interest" description="Disordered" evidence="1">
    <location>
        <begin position="370"/>
        <end position="433"/>
    </location>
</feature>
<dbReference type="InterPro" id="IPR029184">
    <property type="entry name" value="Sas4_dom"/>
</dbReference>
<dbReference type="OrthoDB" id="1938992at2759"/>
<feature type="compositionally biased region" description="Basic and acidic residues" evidence="1">
    <location>
        <begin position="420"/>
        <end position="433"/>
    </location>
</feature>
<dbReference type="GO" id="GO:0004402">
    <property type="term" value="F:histone acetyltransferase activity"/>
    <property type="evidence" value="ECO:0007669"/>
    <property type="project" value="TreeGrafter"/>
</dbReference>
<dbReference type="Pfam" id="PF15460">
    <property type="entry name" value="SAS4"/>
    <property type="match status" value="1"/>
</dbReference>
<dbReference type="InParanoid" id="A0A3N4LW39"/>
<evidence type="ECO:0000313" key="3">
    <source>
        <dbReference type="EMBL" id="RPB27097.1"/>
    </source>
</evidence>
<feature type="compositionally biased region" description="Basic and acidic residues" evidence="1">
    <location>
        <begin position="370"/>
        <end position="400"/>
    </location>
</feature>
<feature type="compositionally biased region" description="Basic residues" evidence="1">
    <location>
        <begin position="84"/>
        <end position="97"/>
    </location>
</feature>
<feature type="compositionally biased region" description="Basic and acidic residues" evidence="1">
    <location>
        <begin position="129"/>
        <end position="148"/>
    </location>
</feature>
<evidence type="ECO:0000259" key="2">
    <source>
        <dbReference type="Pfam" id="PF15460"/>
    </source>
</evidence>
<sequence>MLQLPSMSAKKPRILLRIGPNRLATVINVPTDETDLESKASHPSSTFLSSGEMAATPKDISEDKAAPKSSARIPSSKMAPQRQYRSKKNLRSLRNHHAGPSVVDDNSKDSLVTPPETATNSGTELKQAGQHEETDAPPRKRARREPSKPIKAGAEAKPTKKPRASRNDALVNVVPAIVQEIILQQKNDNKRSLRSQDPTKISELAALFQEDNIPAYVAKDERIKIVDDEPNATPRLVLKKPGDGETAEASASPSNYPPPYHACSTPGAPIPAARSAPITTFDFSQFEKKAARFTSDPLKDFQYEQPHKKHAMKEKRWRNIENEKSQQLYNKLRNELDKLKGPEWFKVLGLNRANPEAISKREQLIQSMERELSKQKRFTEELRKQKRAKADRTTSPEHLKPPVPNRRRSRSATLDNGWDDLEREHPSKSRKTLEVKVEEKPFTSFFSKPHLRNAATKYWRKSGRHAQAFGHQLPPIPQIDFDLTFPLSMVEEVAKSRAS</sequence>
<proteinExistence type="predicted"/>
<evidence type="ECO:0000313" key="4">
    <source>
        <dbReference type="Proteomes" id="UP000267821"/>
    </source>
</evidence>
<feature type="region of interest" description="Disordered" evidence="1">
    <location>
        <begin position="32"/>
        <end position="168"/>
    </location>
</feature>
<evidence type="ECO:0000256" key="1">
    <source>
        <dbReference type="SAM" id="MobiDB-lite"/>
    </source>
</evidence>
<dbReference type="GO" id="GO:0033255">
    <property type="term" value="C:SAS acetyltransferase complex"/>
    <property type="evidence" value="ECO:0007669"/>
    <property type="project" value="InterPro"/>
</dbReference>